<proteinExistence type="inferred from homology"/>
<dbReference type="GO" id="GO:0030288">
    <property type="term" value="C:outer membrane-bounded periplasmic space"/>
    <property type="evidence" value="ECO:0007669"/>
    <property type="project" value="TreeGrafter"/>
</dbReference>
<gene>
    <name evidence="6" type="ORF">HUN01_10870</name>
</gene>
<dbReference type="AlphaFoldDB" id="A0A7D7LD04"/>
<comment type="similarity">
    <text evidence="2">Belongs to the bacterial solute-binding protein 8 family.</text>
</comment>
<dbReference type="PANTHER" id="PTHR30532:SF25">
    <property type="entry name" value="IRON(III) DICITRATE-BINDING PERIPLASMIC PROTEIN"/>
    <property type="match status" value="1"/>
</dbReference>
<reference evidence="7" key="1">
    <citation type="submission" date="2020-06" db="EMBL/GenBank/DDBJ databases">
        <title>Nostoc edaphicum CCNP1411 genome.</title>
        <authorList>
            <person name="Fidor A."/>
            <person name="Grabski M."/>
            <person name="Gawor J."/>
            <person name="Gromadka R."/>
            <person name="Wegrzyn G."/>
            <person name="Mazur-Marzec H."/>
        </authorList>
    </citation>
    <scope>NUCLEOTIDE SEQUENCE [LARGE SCALE GENOMIC DNA]</scope>
    <source>
        <strain evidence="7">CCNP1411</strain>
    </source>
</reference>
<dbReference type="KEGG" id="ned:HUN01_10870"/>
<dbReference type="InterPro" id="IPR002491">
    <property type="entry name" value="ABC_transptr_periplasmic_BD"/>
</dbReference>
<dbReference type="PROSITE" id="PS51257">
    <property type="entry name" value="PROKAR_LIPOPROTEIN"/>
    <property type="match status" value="1"/>
</dbReference>
<keyword evidence="4" id="KW-0732">Signal</keyword>
<dbReference type="Gene3D" id="3.40.50.1980">
    <property type="entry name" value="Nitrogenase molybdenum iron protein domain"/>
    <property type="match status" value="2"/>
</dbReference>
<dbReference type="GO" id="GO:1901678">
    <property type="term" value="P:iron coordination entity transport"/>
    <property type="evidence" value="ECO:0007669"/>
    <property type="project" value="UniProtKB-ARBA"/>
</dbReference>
<evidence type="ECO:0000313" key="7">
    <source>
        <dbReference type="Proteomes" id="UP000514713"/>
    </source>
</evidence>
<dbReference type="RefSeq" id="WP_181931276.1">
    <property type="nucleotide sequence ID" value="NZ_CP054698.1"/>
</dbReference>
<dbReference type="EMBL" id="CP054698">
    <property type="protein sequence ID" value="QMS88069.1"/>
    <property type="molecule type" value="Genomic_DNA"/>
</dbReference>
<evidence type="ECO:0000256" key="1">
    <source>
        <dbReference type="ARBA" id="ARBA00004196"/>
    </source>
</evidence>
<dbReference type="CDD" id="cd01146">
    <property type="entry name" value="FhuD"/>
    <property type="match status" value="1"/>
</dbReference>
<evidence type="ECO:0000256" key="3">
    <source>
        <dbReference type="ARBA" id="ARBA00022448"/>
    </source>
</evidence>
<keyword evidence="3" id="KW-0813">Transport</keyword>
<dbReference type="SUPFAM" id="SSF53807">
    <property type="entry name" value="Helical backbone' metal receptor"/>
    <property type="match status" value="1"/>
</dbReference>
<dbReference type="Pfam" id="PF01497">
    <property type="entry name" value="Peripla_BP_2"/>
    <property type="match status" value="1"/>
</dbReference>
<name>A0A7D7LD04_9NOSO</name>
<organism evidence="6 7">
    <name type="scientific">Nostoc edaphicum CCNP1411</name>
    <dbReference type="NCBI Taxonomy" id="1472755"/>
    <lineage>
        <taxon>Bacteria</taxon>
        <taxon>Bacillati</taxon>
        <taxon>Cyanobacteriota</taxon>
        <taxon>Cyanophyceae</taxon>
        <taxon>Nostocales</taxon>
        <taxon>Nostocaceae</taxon>
        <taxon>Nostoc</taxon>
    </lineage>
</organism>
<feature type="domain" description="Fe/B12 periplasmic-binding" evidence="5">
    <location>
        <begin position="61"/>
        <end position="322"/>
    </location>
</feature>
<keyword evidence="7" id="KW-1185">Reference proteome</keyword>
<evidence type="ECO:0000256" key="4">
    <source>
        <dbReference type="ARBA" id="ARBA00022729"/>
    </source>
</evidence>
<evidence type="ECO:0000313" key="6">
    <source>
        <dbReference type="EMBL" id="QMS88069.1"/>
    </source>
</evidence>
<dbReference type="InterPro" id="IPR051313">
    <property type="entry name" value="Bact_iron-sidero_bind"/>
</dbReference>
<evidence type="ECO:0000259" key="5">
    <source>
        <dbReference type="PROSITE" id="PS50983"/>
    </source>
</evidence>
<protein>
    <submittedName>
        <fullName evidence="6">Iron-siderophore ABC transporter substrate-binding protein</fullName>
    </submittedName>
</protein>
<comment type="subcellular location">
    <subcellularLocation>
        <location evidence="1">Cell envelope</location>
    </subcellularLocation>
</comment>
<sequence>MKRFIRRLSYLLCLGIVAFILVCACSPSNYQDATSPTSSAENCRIIKHPMGETCVPLNAQRIVALDILSLGETVALGIKPIAATIWSRTEINSEVPPYLAERIKGIVLHSYSTSQPNLETILQLKPDLIISPSDPSSRGQYQQLSQIAPTVLVPWAEISRDWKQHLKETAKVFDKTEVATQLLNGYSQRVAKLKQRLQNNRLQPFQASFVYVNSGGVYLGMKKSFSGTILNDIGLLSPQSSNNLSLPISEESFSEIDSDVIFIGCYQKNDCSTLEKLRGKPLWSKVKAVQNKQVFPVDFQSWYGFDFLAAHAVLDDIEKYLN</sequence>
<dbReference type="PROSITE" id="PS50983">
    <property type="entry name" value="FE_B12_PBP"/>
    <property type="match status" value="1"/>
</dbReference>
<accession>A0A7D7LD04</accession>
<evidence type="ECO:0000256" key="2">
    <source>
        <dbReference type="ARBA" id="ARBA00008814"/>
    </source>
</evidence>
<dbReference type="Proteomes" id="UP000514713">
    <property type="component" value="Chromosome"/>
</dbReference>
<dbReference type="PANTHER" id="PTHR30532">
    <property type="entry name" value="IRON III DICITRATE-BINDING PERIPLASMIC PROTEIN"/>
    <property type="match status" value="1"/>
</dbReference>